<protein>
    <submittedName>
        <fullName evidence="1">Uncharacterized protein</fullName>
    </submittedName>
</protein>
<comment type="caution">
    <text evidence="1">The sequence shown here is derived from an EMBL/GenBank/DDBJ whole genome shotgun (WGS) entry which is preliminary data.</text>
</comment>
<evidence type="ECO:0000313" key="2">
    <source>
        <dbReference type="Proteomes" id="UP001148662"/>
    </source>
</evidence>
<organism evidence="1 2">
    <name type="scientific">Phlebia brevispora</name>
    <dbReference type="NCBI Taxonomy" id="194682"/>
    <lineage>
        <taxon>Eukaryota</taxon>
        <taxon>Fungi</taxon>
        <taxon>Dikarya</taxon>
        <taxon>Basidiomycota</taxon>
        <taxon>Agaricomycotina</taxon>
        <taxon>Agaricomycetes</taxon>
        <taxon>Polyporales</taxon>
        <taxon>Meruliaceae</taxon>
        <taxon>Phlebia</taxon>
    </lineage>
</organism>
<dbReference type="Proteomes" id="UP001148662">
    <property type="component" value="Unassembled WGS sequence"/>
</dbReference>
<reference evidence="1" key="1">
    <citation type="submission" date="2022-07" db="EMBL/GenBank/DDBJ databases">
        <title>Genome Sequence of Phlebia brevispora.</title>
        <authorList>
            <person name="Buettner E."/>
        </authorList>
    </citation>
    <scope>NUCLEOTIDE SEQUENCE</scope>
    <source>
        <strain evidence="1">MPL23</strain>
    </source>
</reference>
<sequence length="215" mass="23500">MDTETEQKLTVAKQKKDTGDQAFKEGNIPNALRSYHEAVMYLEGITRNAASSMGLAPNAGSADSSGDPKPKTEADELLEKIYSNMAACQIKKGNWKRAVECADKALAKNPKNTKAGFRKGKALGEMGYFEKADKILSDLLTQDPPDGPAIKAELERLRKLDKELEKKHNQKLRGFLNREKATKSSTNESGKVEDPQGSKITEWVDDGAGGEVADD</sequence>
<name>A0ACC1T6Z7_9APHY</name>
<proteinExistence type="predicted"/>
<keyword evidence="2" id="KW-1185">Reference proteome</keyword>
<evidence type="ECO:0000313" key="1">
    <source>
        <dbReference type="EMBL" id="KAJ3554498.1"/>
    </source>
</evidence>
<accession>A0ACC1T6Z7</accession>
<gene>
    <name evidence="1" type="ORF">NM688_g3079</name>
</gene>
<dbReference type="EMBL" id="JANHOG010000425">
    <property type="protein sequence ID" value="KAJ3554498.1"/>
    <property type="molecule type" value="Genomic_DNA"/>
</dbReference>